<name>A0AAJ2NP76_ALKPS</name>
<evidence type="ECO:0000259" key="3">
    <source>
        <dbReference type="Pfam" id="PF07261"/>
    </source>
</evidence>
<evidence type="ECO:0000256" key="2">
    <source>
        <dbReference type="SAM" id="MobiDB-lite"/>
    </source>
</evidence>
<dbReference type="Pfam" id="PF07261">
    <property type="entry name" value="DnaB_2"/>
    <property type="match status" value="1"/>
</dbReference>
<comment type="caution">
    <text evidence="5">The sequence shown here is derived from an EMBL/GenBank/DDBJ whole genome shotgun (WGS) entry which is preliminary data.</text>
</comment>
<dbReference type="EMBL" id="JAWJAY010000002">
    <property type="protein sequence ID" value="MDV2885892.1"/>
    <property type="molecule type" value="Genomic_DNA"/>
</dbReference>
<evidence type="ECO:0000256" key="1">
    <source>
        <dbReference type="ARBA" id="ARBA00093462"/>
    </source>
</evidence>
<comment type="similarity">
    <text evidence="1">Belongs to the DnaB/DnaD family.</text>
</comment>
<feature type="domain" description="Replicative helicase loading/DNA remodeling protein DnaB N-terminal winged helix" evidence="4">
    <location>
        <begin position="10"/>
        <end position="196"/>
    </location>
</feature>
<gene>
    <name evidence="5" type="ORF">RYX45_11950</name>
</gene>
<feature type="compositionally biased region" description="Basic and acidic residues" evidence="2">
    <location>
        <begin position="429"/>
        <end position="446"/>
    </location>
</feature>
<feature type="domain" description="DnaB/C C-terminal" evidence="3">
    <location>
        <begin position="331"/>
        <end position="394"/>
    </location>
</feature>
<sequence>MSWHWKELLPVDPFTVRVSDYLTDLDQKVMTLLYQPLVGAVAHSLYMTFWAQLERDQYWSERQPHRQLMLMMNIPLQTIFEERKKLEAIGLIRTFKETTEEGSSYLYELQKPMNPKQFFENDVLSVYLLNRLGKQKYRQMRDRFAVEVVKEETYTELTHSFDEVFTSLHHSEIVSNLQSETSDAMKFSGEMELLGEESDSLLFSEDEFDFELMKKDLSSFLVPERLLTEGVKNAILKLAFVYRIKPLEMSRIVGQAVLHDDEVDLDVLRKKAQEWYKIEHSSEPPALGLRTHPAEHQTMREKEPETEEEKIIKFYETIPPLTLLEIRSDGAYVAPADAKIVESLLIDYHLLPGVANVLIDYVLYQHDMKLQKAFIDKIAAHWARKKIQKVKDAMLLAREEQEKKALAKEKGQSTPAAKRSQGTRKTTRRDRLPKWLIEEKEKEKNKGTQQNKNKQEDESEGAKSGPSSENLSNGAGKETTDAQKRFEKMMEELRARKREKGES</sequence>
<dbReference type="InterPro" id="IPR006343">
    <property type="entry name" value="DnaB/C_C"/>
</dbReference>
<dbReference type="Pfam" id="PF25888">
    <property type="entry name" value="WHD_DnaB"/>
    <property type="match status" value="1"/>
</dbReference>
<organism evidence="5 6">
    <name type="scientific">Alkalihalophilus pseudofirmus</name>
    <name type="common">Bacillus pseudofirmus</name>
    <dbReference type="NCBI Taxonomy" id="79885"/>
    <lineage>
        <taxon>Bacteria</taxon>
        <taxon>Bacillati</taxon>
        <taxon>Bacillota</taxon>
        <taxon>Bacilli</taxon>
        <taxon>Bacillales</taxon>
        <taxon>Bacillaceae</taxon>
        <taxon>Alkalihalophilus</taxon>
    </lineage>
</organism>
<feature type="region of interest" description="Disordered" evidence="2">
    <location>
        <begin position="286"/>
        <end position="305"/>
    </location>
</feature>
<evidence type="ECO:0000313" key="5">
    <source>
        <dbReference type="EMBL" id="MDV2885892.1"/>
    </source>
</evidence>
<accession>A0AAJ2NP76</accession>
<dbReference type="Proteomes" id="UP001285636">
    <property type="component" value="Unassembled WGS sequence"/>
</dbReference>
<dbReference type="AlphaFoldDB" id="A0AAJ2NP76"/>
<evidence type="ECO:0000259" key="4">
    <source>
        <dbReference type="Pfam" id="PF25888"/>
    </source>
</evidence>
<dbReference type="InterPro" id="IPR058660">
    <property type="entry name" value="WHD_DnaB"/>
</dbReference>
<feature type="compositionally biased region" description="Basic and acidic residues" evidence="2">
    <location>
        <begin position="478"/>
        <end position="503"/>
    </location>
</feature>
<feature type="compositionally biased region" description="Basic and acidic residues" evidence="2">
    <location>
        <begin position="292"/>
        <end position="305"/>
    </location>
</feature>
<reference evidence="5" key="1">
    <citation type="submission" date="2023-10" db="EMBL/GenBank/DDBJ databases">
        <title>Screening of Alkalihalophilus pseudofirmusBZ-TG-HK211 and Its Alleviation of Salt Stress on Rapeseed Growth.</title>
        <authorList>
            <person name="Zhao B."/>
            <person name="Guo T."/>
        </authorList>
    </citation>
    <scope>NUCLEOTIDE SEQUENCE</scope>
    <source>
        <strain evidence="5">BZ-TG-HK211</strain>
    </source>
</reference>
<proteinExistence type="inferred from homology"/>
<dbReference type="RefSeq" id="WP_012960001.1">
    <property type="nucleotide sequence ID" value="NZ_CP117835.1"/>
</dbReference>
<evidence type="ECO:0000313" key="6">
    <source>
        <dbReference type="Proteomes" id="UP001285636"/>
    </source>
</evidence>
<feature type="region of interest" description="Disordered" evidence="2">
    <location>
        <begin position="404"/>
        <end position="503"/>
    </location>
</feature>
<protein>
    <submittedName>
        <fullName evidence="5">DnaD domain protein</fullName>
    </submittedName>
</protein>